<dbReference type="InterPro" id="IPR005488">
    <property type="entry name" value="Etherase_MurQ"/>
</dbReference>
<comment type="catalytic activity">
    <reaction evidence="4 13">
        <text>N-acetyl-D-muramate 6-phosphate + H2O = N-acetyl-D-glucosamine 6-phosphate + (R)-lactate</text>
        <dbReference type="Rhea" id="RHEA:26410"/>
        <dbReference type="ChEBI" id="CHEBI:15377"/>
        <dbReference type="ChEBI" id="CHEBI:16004"/>
        <dbReference type="ChEBI" id="CHEBI:57513"/>
        <dbReference type="ChEBI" id="CHEBI:58722"/>
        <dbReference type="EC" id="4.2.1.126"/>
    </reaction>
</comment>
<dbReference type="GO" id="GO:0016803">
    <property type="term" value="F:ether hydrolase activity"/>
    <property type="evidence" value="ECO:0007669"/>
    <property type="project" value="TreeGrafter"/>
</dbReference>
<dbReference type="Gene3D" id="1.10.8.1080">
    <property type="match status" value="1"/>
</dbReference>
<dbReference type="FunFam" id="3.40.50.10490:FF:000014">
    <property type="entry name" value="N-acetylmuramic acid 6-phosphate etherase"/>
    <property type="match status" value="1"/>
</dbReference>
<dbReference type="PANTHER" id="PTHR10088">
    <property type="entry name" value="GLUCOKINASE REGULATORY PROTEIN"/>
    <property type="match status" value="1"/>
</dbReference>
<dbReference type="FunFam" id="1.10.8.1080:FF:000001">
    <property type="entry name" value="N-acetylmuramic acid 6-phosphate etherase"/>
    <property type="match status" value="1"/>
</dbReference>
<evidence type="ECO:0000256" key="7">
    <source>
        <dbReference type="ARBA" id="ARBA00060672"/>
    </source>
</evidence>
<dbReference type="InterPro" id="IPR005486">
    <property type="entry name" value="Glucokinase_regulatory_CS"/>
</dbReference>
<feature type="active site" description="Proton donor" evidence="13">
    <location>
        <position position="86"/>
    </location>
</feature>
<comment type="pathway">
    <text evidence="5 13">Amino-sugar metabolism; N-acetylmuramate degradation.</text>
</comment>
<dbReference type="RefSeq" id="WP_167703367.1">
    <property type="nucleotide sequence ID" value="NZ_CP118168.1"/>
</dbReference>
<evidence type="ECO:0000256" key="1">
    <source>
        <dbReference type="ARBA" id="ARBA00011738"/>
    </source>
</evidence>
<dbReference type="InterPro" id="IPR000408">
    <property type="entry name" value="Reg_chr_condens"/>
</dbReference>
<reference evidence="15" key="1">
    <citation type="submission" date="2020-03" db="EMBL/GenBank/DDBJ databases">
        <title>Spirochaetal bacteria isolated from arthropods constitute a novel genus Entomospira genus novum within the order Spirochaetales.</title>
        <authorList>
            <person name="Grana-Miraglia L."/>
            <person name="Sikutova S."/>
            <person name="Fingerle V."/>
            <person name="Sing A."/>
            <person name="Castillo-Ramirez S."/>
            <person name="Margos G."/>
            <person name="Rudolf I."/>
        </authorList>
    </citation>
    <scope>NUCLEOTIDE SEQUENCE</scope>
    <source>
        <strain evidence="15">BR208</strain>
    </source>
</reference>
<dbReference type="InterPro" id="IPR001347">
    <property type="entry name" value="SIS_dom"/>
</dbReference>
<feature type="domain" description="SIS" evidence="14">
    <location>
        <begin position="58"/>
        <end position="221"/>
    </location>
</feature>
<dbReference type="Pfam" id="PF22645">
    <property type="entry name" value="GKRP_SIS_N"/>
    <property type="match status" value="1"/>
</dbReference>
<dbReference type="PROSITE" id="PS01272">
    <property type="entry name" value="GCKR"/>
    <property type="match status" value="1"/>
</dbReference>
<comment type="subunit">
    <text evidence="1 13">Homodimer.</text>
</comment>
<evidence type="ECO:0000256" key="5">
    <source>
        <dbReference type="ARBA" id="ARBA00060532"/>
    </source>
</evidence>
<keyword evidence="2 13" id="KW-0456">Lyase</keyword>
<evidence type="ECO:0000256" key="2">
    <source>
        <dbReference type="ARBA" id="ARBA00023239"/>
    </source>
</evidence>
<accession>A0A968GCJ3</accession>
<feature type="active site" evidence="13">
    <location>
        <position position="117"/>
    </location>
</feature>
<evidence type="ECO:0000256" key="3">
    <source>
        <dbReference type="ARBA" id="ARBA00023277"/>
    </source>
</evidence>
<dbReference type="AlphaFoldDB" id="A0A968GCJ3"/>
<dbReference type="SUPFAM" id="SSF53697">
    <property type="entry name" value="SIS domain"/>
    <property type="match status" value="1"/>
</dbReference>
<gene>
    <name evidence="13 15" type="primary">murQ</name>
    <name evidence="15" type="ORF">HCT46_03230</name>
</gene>
<evidence type="ECO:0000259" key="14">
    <source>
        <dbReference type="PROSITE" id="PS51464"/>
    </source>
</evidence>
<comment type="pathway">
    <text evidence="6">Amino-sugar metabolism; 1,6-anhydro-N-acetylmuramate degradation.</text>
</comment>
<dbReference type="Pfam" id="PF20741">
    <property type="entry name" value="GKRP-like_C"/>
    <property type="match status" value="1"/>
</dbReference>
<evidence type="ECO:0000256" key="13">
    <source>
        <dbReference type="HAMAP-Rule" id="MF_00068"/>
    </source>
</evidence>
<dbReference type="Proteomes" id="UP000752013">
    <property type="component" value="Unassembled WGS sequence"/>
</dbReference>
<comment type="function">
    <text evidence="13">Specifically catalyzes the cleavage of the D-lactyl ether substituent of MurNAc 6-phosphate, producing GlcNAc 6-phosphate and D-lactate.</text>
</comment>
<dbReference type="CDD" id="cd05007">
    <property type="entry name" value="SIS_Etherase"/>
    <property type="match status" value="1"/>
</dbReference>
<dbReference type="PROSITE" id="PS51464">
    <property type="entry name" value="SIS"/>
    <property type="match status" value="1"/>
</dbReference>
<proteinExistence type="inferred from homology"/>
<dbReference type="NCBIfam" id="NF009222">
    <property type="entry name" value="PRK12570.1"/>
    <property type="match status" value="1"/>
</dbReference>
<dbReference type="HAMAP" id="MF_00068">
    <property type="entry name" value="MurQ"/>
    <property type="match status" value="1"/>
</dbReference>
<evidence type="ECO:0000256" key="11">
    <source>
        <dbReference type="ARBA" id="ARBA00077905"/>
    </source>
</evidence>
<evidence type="ECO:0000256" key="10">
    <source>
        <dbReference type="ARBA" id="ARBA00070061"/>
    </source>
</evidence>
<evidence type="ECO:0000313" key="15">
    <source>
        <dbReference type="EMBL" id="NIZ46928.1"/>
    </source>
</evidence>
<evidence type="ECO:0000313" key="16">
    <source>
        <dbReference type="Proteomes" id="UP000752013"/>
    </source>
</evidence>
<dbReference type="GO" id="GO:0046348">
    <property type="term" value="P:amino sugar catabolic process"/>
    <property type="evidence" value="ECO:0007669"/>
    <property type="project" value="InterPro"/>
</dbReference>
<dbReference type="NCBIfam" id="NF003915">
    <property type="entry name" value="PRK05441.1"/>
    <property type="match status" value="1"/>
</dbReference>
<dbReference type="NCBIfam" id="TIGR00274">
    <property type="entry name" value="N-acetylmuramic acid 6-phosphate etherase"/>
    <property type="match status" value="1"/>
</dbReference>
<dbReference type="GO" id="GO:0016835">
    <property type="term" value="F:carbon-oxygen lyase activity"/>
    <property type="evidence" value="ECO:0007669"/>
    <property type="project" value="UniProtKB-UniRule"/>
</dbReference>
<dbReference type="PROSITE" id="PS50012">
    <property type="entry name" value="RCC1_3"/>
    <property type="match status" value="1"/>
</dbReference>
<dbReference type="GO" id="GO:0097367">
    <property type="term" value="F:carbohydrate derivative binding"/>
    <property type="evidence" value="ECO:0007669"/>
    <property type="project" value="InterPro"/>
</dbReference>
<comment type="caution">
    <text evidence="15">The sequence shown here is derived from an EMBL/GenBank/DDBJ whole genome shotgun (WGS) entry which is preliminary data.</text>
</comment>
<comment type="pathway">
    <text evidence="7">Cell wall biogenesis.</text>
</comment>
<dbReference type="GO" id="GO:0009254">
    <property type="term" value="P:peptidoglycan turnover"/>
    <property type="evidence" value="ECO:0007669"/>
    <property type="project" value="TreeGrafter"/>
</dbReference>
<dbReference type="Gene3D" id="3.40.50.10490">
    <property type="entry name" value="Glucose-6-phosphate isomerase like protein, domain 1"/>
    <property type="match status" value="1"/>
</dbReference>
<dbReference type="PANTHER" id="PTHR10088:SF4">
    <property type="entry name" value="GLUCOKINASE REGULATORY PROTEIN"/>
    <property type="match status" value="1"/>
</dbReference>
<dbReference type="InterPro" id="IPR046348">
    <property type="entry name" value="SIS_dom_sf"/>
</dbReference>
<evidence type="ECO:0000256" key="6">
    <source>
        <dbReference type="ARBA" id="ARBA00060595"/>
    </source>
</evidence>
<evidence type="ECO:0000256" key="9">
    <source>
        <dbReference type="ARBA" id="ARBA00067056"/>
    </source>
</evidence>
<protein>
    <recommendedName>
        <fullName evidence="10 13">N-acetylmuramic acid 6-phosphate etherase</fullName>
        <shortName evidence="13">MurNAc-6-P etherase</shortName>
        <ecNumber evidence="9 13">4.2.1.126</ecNumber>
    </recommendedName>
    <alternativeName>
        <fullName evidence="12 13">N-acetylmuramic acid 6-phosphate hydrolase</fullName>
    </alternativeName>
    <alternativeName>
        <fullName evidence="11 13">N-acetylmuramic acid 6-phosphate lyase</fullName>
    </alternativeName>
</protein>
<keyword evidence="16" id="KW-1185">Reference proteome</keyword>
<dbReference type="InterPro" id="IPR040190">
    <property type="entry name" value="MURQ/GCKR"/>
</dbReference>
<evidence type="ECO:0000256" key="12">
    <source>
        <dbReference type="ARBA" id="ARBA00084049"/>
    </source>
</evidence>
<name>A0A968GCJ3_9SPIO</name>
<sequence>MAQIDLSKLATEQINPDTKSIDQLSTIEMVKLINKEDQKVALAVEQALPMIAQTIDLAHQSLQQGGRIFYLGAGTSGRLGVLDASECPPTFGVDESLVVGIIAGGDYALRHAVEGAEDDPNGGIRDLQAHNFDKNDILIGLTASGRTPYVHGGLKYAHDLGAKTILVACSKQLSETPYINVLIEVLPGAEVLTGSTRLKSGTAQKIVVNMISTGTMIRQGKVFGNLMVDVKPSNEKLVERQIRIVQEATGVSRDIAEKTLHQSQRNSKTAILMILANISYEEAISLLSKHEGFISKALASKQSS</sequence>
<evidence type="ECO:0000256" key="8">
    <source>
        <dbReference type="ARBA" id="ARBA00061234"/>
    </source>
</evidence>
<comment type="similarity">
    <text evidence="8 13">Belongs to the GCKR-like family. MurNAc-6-P etherase subfamily.</text>
</comment>
<keyword evidence="3 13" id="KW-0119">Carbohydrate metabolism</keyword>
<evidence type="ECO:0000256" key="4">
    <source>
        <dbReference type="ARBA" id="ARBA00051747"/>
    </source>
</evidence>
<dbReference type="EC" id="4.2.1.126" evidence="9 13"/>
<comment type="miscellaneous">
    <text evidence="13">A lyase-type mechanism (elimination/hydration) is suggested for the cleavage of the lactyl ether bond of MurNAc 6-phosphate, with the formation of an alpha,beta-unsaturated aldehyde intermediate with (E)-stereochemistry, followed by the syn addition of water to give product.</text>
</comment>
<organism evidence="15 16">
    <name type="scientific">Entomospira nematocerorum</name>
    <dbReference type="NCBI Taxonomy" id="2719987"/>
    <lineage>
        <taxon>Bacteria</taxon>
        <taxon>Pseudomonadati</taxon>
        <taxon>Spirochaetota</taxon>
        <taxon>Spirochaetia</taxon>
        <taxon>Spirochaetales</taxon>
        <taxon>Spirochaetaceae</taxon>
        <taxon>Entomospira</taxon>
    </lineage>
</organism>
<dbReference type="EMBL" id="JAATLK010000001">
    <property type="protein sequence ID" value="NIZ46928.1"/>
    <property type="molecule type" value="Genomic_DNA"/>
</dbReference>